<reference evidence="2" key="1">
    <citation type="submission" date="2017-09" db="EMBL/GenBank/DDBJ databases">
        <title>Depth-based differentiation of microbial function through sediment-hosted aquifers and enrichment of novel symbionts in the deep terrestrial subsurface.</title>
        <authorList>
            <person name="Probst A.J."/>
            <person name="Ladd B."/>
            <person name="Jarett J.K."/>
            <person name="Geller-Mcgrath D.E."/>
            <person name="Sieber C.M.K."/>
            <person name="Emerson J.B."/>
            <person name="Anantharaman K."/>
            <person name="Thomas B.C."/>
            <person name="Malmstrom R."/>
            <person name="Stieglmeier M."/>
            <person name="Klingl A."/>
            <person name="Woyke T."/>
            <person name="Ryan C.M."/>
            <person name="Banfield J.F."/>
        </authorList>
    </citation>
    <scope>NUCLEOTIDE SEQUENCE [LARGE SCALE GENOMIC DNA]</scope>
</reference>
<dbReference type="AlphaFoldDB" id="A0A2M7XFI4"/>
<comment type="caution">
    <text evidence="1">The sequence shown here is derived from an EMBL/GenBank/DDBJ whole genome shotgun (WGS) entry which is preliminary data.</text>
</comment>
<organism evidence="1 2">
    <name type="scientific">Candidatus Uhrbacteria bacterium CG_4_9_14_3_um_filter_41_35</name>
    <dbReference type="NCBI Taxonomy" id="1975034"/>
    <lineage>
        <taxon>Bacteria</taxon>
        <taxon>Candidatus Uhriibacteriota</taxon>
    </lineage>
</organism>
<sequence length="143" mass="15160">MKSLKNKFKIIQKDEHGVAALLVVVVILAMTLSLGLAVAKFSVNELSLNLESDQAHQAIQIGEACVDEAIYRLKDNIGYTGGTITTIGNGVCTVTVTGGGSTRLITVAVTVAGITRNLVVNTALVYNNFGNAINVLITNWEEI</sequence>
<evidence type="ECO:0008006" key="3">
    <source>
        <dbReference type="Google" id="ProtNLM"/>
    </source>
</evidence>
<protein>
    <recommendedName>
        <fullName evidence="3">Type 4 fimbrial biogenesis protein PilX N-terminal domain-containing protein</fullName>
    </recommendedName>
</protein>
<gene>
    <name evidence="1" type="ORF">CO173_02535</name>
</gene>
<dbReference type="EMBL" id="PFWT01000009">
    <property type="protein sequence ID" value="PJA46621.1"/>
    <property type="molecule type" value="Genomic_DNA"/>
</dbReference>
<evidence type="ECO:0000313" key="1">
    <source>
        <dbReference type="EMBL" id="PJA46621.1"/>
    </source>
</evidence>
<evidence type="ECO:0000313" key="2">
    <source>
        <dbReference type="Proteomes" id="UP000231263"/>
    </source>
</evidence>
<accession>A0A2M7XFI4</accession>
<name>A0A2M7XFI4_9BACT</name>
<dbReference type="Proteomes" id="UP000231263">
    <property type="component" value="Unassembled WGS sequence"/>
</dbReference>
<proteinExistence type="predicted"/>